<dbReference type="CDD" id="cd06587">
    <property type="entry name" value="VOC"/>
    <property type="match status" value="1"/>
</dbReference>
<organism evidence="3 4">
    <name type="scientific">Paenibacillus antri</name>
    <dbReference type="NCBI Taxonomy" id="2582848"/>
    <lineage>
        <taxon>Bacteria</taxon>
        <taxon>Bacillati</taxon>
        <taxon>Bacillota</taxon>
        <taxon>Bacilli</taxon>
        <taxon>Bacillales</taxon>
        <taxon>Paenibacillaceae</taxon>
        <taxon>Paenibacillus</taxon>
    </lineage>
</organism>
<dbReference type="InterPro" id="IPR051785">
    <property type="entry name" value="MMCE/EMCE_epimerase"/>
</dbReference>
<evidence type="ECO:0000259" key="2">
    <source>
        <dbReference type="PROSITE" id="PS51819"/>
    </source>
</evidence>
<dbReference type="GO" id="GO:0004493">
    <property type="term" value="F:methylmalonyl-CoA epimerase activity"/>
    <property type="evidence" value="ECO:0007669"/>
    <property type="project" value="TreeGrafter"/>
</dbReference>
<dbReference type="InterPro" id="IPR029068">
    <property type="entry name" value="Glyas_Bleomycin-R_OHBP_Dase"/>
</dbReference>
<keyword evidence="1" id="KW-0479">Metal-binding</keyword>
<accession>A0A5R9G4I2</accession>
<keyword evidence="4" id="KW-1185">Reference proteome</keyword>
<feature type="domain" description="VOC" evidence="2">
    <location>
        <begin position="1"/>
        <end position="115"/>
    </location>
</feature>
<evidence type="ECO:0000313" key="3">
    <source>
        <dbReference type="EMBL" id="TLS49246.1"/>
    </source>
</evidence>
<dbReference type="InterPro" id="IPR004360">
    <property type="entry name" value="Glyas_Fos-R_dOase_dom"/>
</dbReference>
<dbReference type="Proteomes" id="UP000309676">
    <property type="component" value="Unassembled WGS sequence"/>
</dbReference>
<dbReference type="OrthoDB" id="371072at2"/>
<dbReference type="InterPro" id="IPR037523">
    <property type="entry name" value="VOC_core"/>
</dbReference>
<dbReference type="GO" id="GO:0046491">
    <property type="term" value="P:L-methylmalonyl-CoA metabolic process"/>
    <property type="evidence" value="ECO:0007669"/>
    <property type="project" value="TreeGrafter"/>
</dbReference>
<evidence type="ECO:0000313" key="4">
    <source>
        <dbReference type="Proteomes" id="UP000309676"/>
    </source>
</evidence>
<protein>
    <submittedName>
        <fullName evidence="3">VOC family protein</fullName>
    </submittedName>
</protein>
<reference evidence="3 4" key="1">
    <citation type="submission" date="2019-05" db="EMBL/GenBank/DDBJ databases">
        <authorList>
            <person name="Narsing Rao M.P."/>
            <person name="Li W.J."/>
        </authorList>
    </citation>
    <scope>NUCLEOTIDE SEQUENCE [LARGE SCALE GENOMIC DNA]</scope>
    <source>
        <strain evidence="3 4">SYSU_K30003</strain>
    </source>
</reference>
<evidence type="ECO:0000256" key="1">
    <source>
        <dbReference type="ARBA" id="ARBA00022723"/>
    </source>
</evidence>
<name>A0A5R9G4I2_9BACL</name>
<comment type="caution">
    <text evidence="3">The sequence shown here is derived from an EMBL/GenBank/DDBJ whole genome shotgun (WGS) entry which is preliminary data.</text>
</comment>
<dbReference type="PANTHER" id="PTHR43048:SF3">
    <property type="entry name" value="METHYLMALONYL-COA EPIMERASE, MITOCHONDRIAL"/>
    <property type="match status" value="1"/>
</dbReference>
<dbReference type="Pfam" id="PF00903">
    <property type="entry name" value="Glyoxalase"/>
    <property type="match status" value="1"/>
</dbReference>
<proteinExistence type="predicted"/>
<gene>
    <name evidence="3" type="ORF">FE782_26385</name>
</gene>
<dbReference type="PANTHER" id="PTHR43048">
    <property type="entry name" value="METHYLMALONYL-COA EPIMERASE"/>
    <property type="match status" value="1"/>
</dbReference>
<dbReference type="GO" id="GO:0046872">
    <property type="term" value="F:metal ion binding"/>
    <property type="evidence" value="ECO:0007669"/>
    <property type="project" value="UniProtKB-KW"/>
</dbReference>
<dbReference type="AlphaFoldDB" id="A0A5R9G4I2"/>
<dbReference type="SUPFAM" id="SSF54593">
    <property type="entry name" value="Glyoxalase/Bleomycin resistance protein/Dihydroxybiphenyl dioxygenase"/>
    <property type="match status" value="1"/>
</dbReference>
<dbReference type="PROSITE" id="PS51819">
    <property type="entry name" value="VOC"/>
    <property type="match status" value="1"/>
</dbReference>
<sequence length="116" mass="12905">MVKNMDESIRFYTEIIGMNLDRRVALNDEVELAFLTFPGQESVEVELVGRFDGKLSADGIVNHLAFTVDDIEAEIARLQAAGVSMIDTAPRVILNGIQIAFFYGPNGEKLELFQKP</sequence>
<dbReference type="Gene3D" id="3.10.180.10">
    <property type="entry name" value="2,3-Dihydroxybiphenyl 1,2-Dioxygenase, domain 1"/>
    <property type="match status" value="1"/>
</dbReference>
<dbReference type="EMBL" id="VCIW01000023">
    <property type="protein sequence ID" value="TLS49246.1"/>
    <property type="molecule type" value="Genomic_DNA"/>
</dbReference>